<feature type="compositionally biased region" description="Acidic residues" evidence="1">
    <location>
        <begin position="93"/>
        <end position="107"/>
    </location>
</feature>
<evidence type="ECO:0000256" key="1">
    <source>
        <dbReference type="SAM" id="MobiDB-lite"/>
    </source>
</evidence>
<evidence type="ECO:0008006" key="4">
    <source>
        <dbReference type="Google" id="ProtNLM"/>
    </source>
</evidence>
<accession>A0ABZ2BAT8</accession>
<feature type="region of interest" description="Disordered" evidence="1">
    <location>
        <begin position="239"/>
        <end position="280"/>
    </location>
</feature>
<feature type="compositionally biased region" description="Acidic residues" evidence="1">
    <location>
        <begin position="38"/>
        <end position="60"/>
    </location>
</feature>
<keyword evidence="3" id="KW-1185">Reference proteome</keyword>
<evidence type="ECO:0000313" key="2">
    <source>
        <dbReference type="EMBL" id="WVT04624.1"/>
    </source>
</evidence>
<dbReference type="EMBL" id="CP133148">
    <property type="protein sequence ID" value="WVT04624.1"/>
    <property type="molecule type" value="Genomic_DNA"/>
</dbReference>
<feature type="compositionally biased region" description="Basic and acidic residues" evidence="1">
    <location>
        <begin position="61"/>
        <end position="74"/>
    </location>
</feature>
<feature type="compositionally biased region" description="Low complexity" evidence="1">
    <location>
        <begin position="75"/>
        <end position="92"/>
    </location>
</feature>
<name>A0ABZ2BAT8_9HYPH</name>
<dbReference type="Proteomes" id="UP001432360">
    <property type="component" value="Chromosome"/>
</dbReference>
<feature type="compositionally biased region" description="Acidic residues" evidence="1">
    <location>
        <begin position="8"/>
        <end position="18"/>
    </location>
</feature>
<proteinExistence type="predicted"/>
<sequence>MPPKFSDADLDGLTEEERDGLLDETVVDQGLESAGGDEAGDDVESDAGEGAVDDGADDNADDKAGADSDDKAAGDDTAVGDTGDTGADAGEAGADDDVAAGEDEEEEKPASWILPADINDKIKTLDEERDRIVASFDDGDLTAKEMREKMRPIEQQLDELKDLRTTATVTKNIAIETYKTQTVPAFFKDHPQYKPGTVLHSMLDTELRKLQSASKDPLNPKHLQKAHAVLDEQLRAALGQPVQKKADNPAGKDTGKPPKREVPPTLANVPAADISDTDDGGEFAYLDRLANKDIEAYERELGRLSDEKRDRYLAQ</sequence>
<gene>
    <name evidence="2" type="ORF">RB548_04220</name>
</gene>
<protein>
    <recommendedName>
        <fullName evidence="4">Scaffolding protein</fullName>
    </recommendedName>
</protein>
<reference evidence="2" key="1">
    <citation type="submission" date="2023-08" db="EMBL/GenBank/DDBJ databases">
        <title>Complete genome sequence of Sinorhizobium chiapanecum ITTG S70 isolated from Acaciella angustissima nodules in Chiapas-Mexico.</title>
        <authorList>
            <person name="Rincon-Rosales R."/>
            <person name="Rogel M.A."/>
            <person name="Rincon-Medina C.I."/>
            <person name="Guerrero G."/>
            <person name="Manzano-Gomez L.A."/>
            <person name="Lopez-Lopez A."/>
            <person name="Rincon Molina F.A."/>
            <person name="Martinez-Romero E."/>
        </authorList>
    </citation>
    <scope>NUCLEOTIDE SEQUENCE</scope>
    <source>
        <strain evidence="2">ITTG S70</strain>
    </source>
</reference>
<organism evidence="2 3">
    <name type="scientific">Sinorhizobium chiapasense</name>
    <dbReference type="NCBI Taxonomy" id="501572"/>
    <lineage>
        <taxon>Bacteria</taxon>
        <taxon>Pseudomonadati</taxon>
        <taxon>Pseudomonadota</taxon>
        <taxon>Alphaproteobacteria</taxon>
        <taxon>Hyphomicrobiales</taxon>
        <taxon>Rhizobiaceae</taxon>
        <taxon>Sinorhizobium/Ensifer group</taxon>
        <taxon>Sinorhizobium</taxon>
    </lineage>
</organism>
<feature type="compositionally biased region" description="Basic and acidic residues" evidence="1">
    <location>
        <begin position="253"/>
        <end position="262"/>
    </location>
</feature>
<feature type="region of interest" description="Disordered" evidence="1">
    <location>
        <begin position="1"/>
        <end position="117"/>
    </location>
</feature>
<evidence type="ECO:0000313" key="3">
    <source>
        <dbReference type="Proteomes" id="UP001432360"/>
    </source>
</evidence>
<dbReference type="RefSeq" id="WP_331373785.1">
    <property type="nucleotide sequence ID" value="NZ_CP133148.1"/>
</dbReference>